<sequence>MNARRGVGAGLAFCALAGVLGAASPGPPVDERPLKLIGDPIPIEMSETSLDGREQTDDSPEEIVYGLEASVLFAKDSAALTPDARATLKQLAQKIGRANPTRPITVAGYTDNLGTAAHGLTLSKRRATTVAKALEAAPALSDATFRTKGYGEAHPIASNKTESGREKNRRVAVTVPKS</sequence>
<dbReference type="InterPro" id="IPR036737">
    <property type="entry name" value="OmpA-like_sf"/>
</dbReference>
<comment type="caution">
    <text evidence="8">The sequence shown here is derived from an EMBL/GenBank/DDBJ whole genome shotgun (WGS) entry which is preliminary data.</text>
</comment>
<protein>
    <submittedName>
        <fullName evidence="8">OmpA family protein</fullName>
    </submittedName>
</protein>
<feature type="region of interest" description="Disordered" evidence="5">
    <location>
        <begin position="149"/>
        <end position="178"/>
    </location>
</feature>
<keyword evidence="2 4" id="KW-0472">Membrane</keyword>
<comment type="subcellular location">
    <subcellularLocation>
        <location evidence="1">Cell outer membrane</location>
    </subcellularLocation>
</comment>
<dbReference type="SUPFAM" id="SSF103088">
    <property type="entry name" value="OmpA-like"/>
    <property type="match status" value="1"/>
</dbReference>
<name>A0A6G4U3Z5_9ACTN</name>
<dbReference type="GO" id="GO:0009279">
    <property type="term" value="C:cell outer membrane"/>
    <property type="evidence" value="ECO:0007669"/>
    <property type="project" value="UniProtKB-SubCell"/>
</dbReference>
<proteinExistence type="predicted"/>
<keyword evidence="9" id="KW-1185">Reference proteome</keyword>
<feature type="chain" id="PRO_5026266131" evidence="6">
    <location>
        <begin position="23"/>
        <end position="178"/>
    </location>
</feature>
<dbReference type="CDD" id="cd07185">
    <property type="entry name" value="OmpA_C-like"/>
    <property type="match status" value="1"/>
</dbReference>
<evidence type="ECO:0000256" key="3">
    <source>
        <dbReference type="ARBA" id="ARBA00023237"/>
    </source>
</evidence>
<dbReference type="PROSITE" id="PS51123">
    <property type="entry name" value="OMPA_2"/>
    <property type="match status" value="1"/>
</dbReference>
<dbReference type="Gene3D" id="3.30.1330.60">
    <property type="entry name" value="OmpA-like domain"/>
    <property type="match status" value="1"/>
</dbReference>
<gene>
    <name evidence="8" type="ORF">G5C51_19180</name>
</gene>
<dbReference type="InterPro" id="IPR050330">
    <property type="entry name" value="Bact_OuterMem_StrucFunc"/>
</dbReference>
<evidence type="ECO:0000313" key="9">
    <source>
        <dbReference type="Proteomes" id="UP000481583"/>
    </source>
</evidence>
<dbReference type="PRINTS" id="PR01021">
    <property type="entry name" value="OMPADOMAIN"/>
</dbReference>
<evidence type="ECO:0000313" key="8">
    <source>
        <dbReference type="EMBL" id="NGN66007.1"/>
    </source>
</evidence>
<reference evidence="8 9" key="1">
    <citation type="submission" date="2020-02" db="EMBL/GenBank/DDBJ databases">
        <title>Whole-genome analyses of novel actinobacteria.</title>
        <authorList>
            <person name="Sahin N."/>
        </authorList>
    </citation>
    <scope>NUCLEOTIDE SEQUENCE [LARGE SCALE GENOMIC DNA]</scope>
    <source>
        <strain evidence="8 9">A7024</strain>
    </source>
</reference>
<dbReference type="Proteomes" id="UP000481583">
    <property type="component" value="Unassembled WGS sequence"/>
</dbReference>
<evidence type="ECO:0000256" key="2">
    <source>
        <dbReference type="ARBA" id="ARBA00023136"/>
    </source>
</evidence>
<dbReference type="PANTHER" id="PTHR30329:SF21">
    <property type="entry name" value="LIPOPROTEIN YIAD-RELATED"/>
    <property type="match status" value="1"/>
</dbReference>
<organism evidence="8 9">
    <name type="scientific">Streptomyces coryli</name>
    <dbReference type="NCBI Taxonomy" id="1128680"/>
    <lineage>
        <taxon>Bacteria</taxon>
        <taxon>Bacillati</taxon>
        <taxon>Actinomycetota</taxon>
        <taxon>Actinomycetes</taxon>
        <taxon>Kitasatosporales</taxon>
        <taxon>Streptomycetaceae</taxon>
        <taxon>Streptomyces</taxon>
    </lineage>
</organism>
<keyword evidence="3" id="KW-0998">Cell outer membrane</keyword>
<dbReference type="InterPro" id="IPR006665">
    <property type="entry name" value="OmpA-like"/>
</dbReference>
<dbReference type="PANTHER" id="PTHR30329">
    <property type="entry name" value="STATOR ELEMENT OF FLAGELLAR MOTOR COMPLEX"/>
    <property type="match status" value="1"/>
</dbReference>
<evidence type="ECO:0000256" key="6">
    <source>
        <dbReference type="SAM" id="SignalP"/>
    </source>
</evidence>
<evidence type="ECO:0000256" key="5">
    <source>
        <dbReference type="SAM" id="MobiDB-lite"/>
    </source>
</evidence>
<evidence type="ECO:0000259" key="7">
    <source>
        <dbReference type="PROSITE" id="PS51123"/>
    </source>
</evidence>
<dbReference type="AlphaFoldDB" id="A0A6G4U3Z5"/>
<dbReference type="InterPro" id="IPR006664">
    <property type="entry name" value="OMP_bac"/>
</dbReference>
<dbReference type="PRINTS" id="PR01023">
    <property type="entry name" value="NAFLGMOTY"/>
</dbReference>
<feature type="domain" description="OmpA-like" evidence="7">
    <location>
        <begin position="60"/>
        <end position="178"/>
    </location>
</feature>
<dbReference type="RefSeq" id="WP_165238969.1">
    <property type="nucleotide sequence ID" value="NZ_JAAKZV010000080.1"/>
</dbReference>
<dbReference type="EMBL" id="JAAKZV010000080">
    <property type="protein sequence ID" value="NGN66007.1"/>
    <property type="molecule type" value="Genomic_DNA"/>
</dbReference>
<evidence type="ECO:0000256" key="1">
    <source>
        <dbReference type="ARBA" id="ARBA00004442"/>
    </source>
</evidence>
<evidence type="ECO:0000256" key="4">
    <source>
        <dbReference type="PROSITE-ProRule" id="PRU00473"/>
    </source>
</evidence>
<accession>A0A6G4U3Z5</accession>
<dbReference type="Pfam" id="PF00691">
    <property type="entry name" value="OmpA"/>
    <property type="match status" value="1"/>
</dbReference>
<feature type="signal peptide" evidence="6">
    <location>
        <begin position="1"/>
        <end position="22"/>
    </location>
</feature>
<keyword evidence="6" id="KW-0732">Signal</keyword>